<evidence type="ECO:0000256" key="2">
    <source>
        <dbReference type="ARBA" id="ARBA00022676"/>
    </source>
</evidence>
<comment type="caution">
    <text evidence="4">The sequence shown here is derived from an EMBL/GenBank/DDBJ whole genome shotgun (WGS) entry which is preliminary data.</text>
</comment>
<dbReference type="FunFam" id="3.40.50.2000:FF:000107">
    <property type="entry name" value="Glycosyltransferase"/>
    <property type="match status" value="1"/>
</dbReference>
<accession>A0AAV1SV31</accession>
<dbReference type="CDD" id="cd03784">
    <property type="entry name" value="GT1_Gtf-like"/>
    <property type="match status" value="1"/>
</dbReference>
<dbReference type="Pfam" id="PF00201">
    <property type="entry name" value="UDPGT"/>
    <property type="match status" value="1"/>
</dbReference>
<evidence type="ECO:0008006" key="6">
    <source>
        <dbReference type="Google" id="ProtNLM"/>
    </source>
</evidence>
<keyword evidence="5" id="KW-1185">Reference proteome</keyword>
<evidence type="ECO:0000256" key="3">
    <source>
        <dbReference type="ARBA" id="ARBA00022679"/>
    </source>
</evidence>
<comment type="similarity">
    <text evidence="1">Belongs to the UDP-glycosyltransferase family.</text>
</comment>
<organism evidence="4 5">
    <name type="scientific">Dovyalis caffra</name>
    <dbReference type="NCBI Taxonomy" id="77055"/>
    <lineage>
        <taxon>Eukaryota</taxon>
        <taxon>Viridiplantae</taxon>
        <taxon>Streptophyta</taxon>
        <taxon>Embryophyta</taxon>
        <taxon>Tracheophyta</taxon>
        <taxon>Spermatophyta</taxon>
        <taxon>Magnoliopsida</taxon>
        <taxon>eudicotyledons</taxon>
        <taxon>Gunneridae</taxon>
        <taxon>Pentapetalae</taxon>
        <taxon>rosids</taxon>
        <taxon>fabids</taxon>
        <taxon>Malpighiales</taxon>
        <taxon>Salicaceae</taxon>
        <taxon>Flacourtieae</taxon>
        <taxon>Dovyalis</taxon>
    </lineage>
</organism>
<dbReference type="EMBL" id="CAWUPB010001199">
    <property type="protein sequence ID" value="CAK7357336.1"/>
    <property type="molecule type" value="Genomic_DNA"/>
</dbReference>
<dbReference type="Proteomes" id="UP001314170">
    <property type="component" value="Unassembled WGS sequence"/>
</dbReference>
<sequence length="483" mass="53760">MGSIGSSSPPHVVIFPYMAQGHTIPLLDLSKALAQRSLKVTIITTPANAPFIISKTSIQPTISLSIIPFPKVQELPEGCENVNHLPSTDLISPFLHAIKQLKQPFEDVLKEMCNSDRTNPICVISDMFLPWTLDSCRRFDIPRIVCSGMGVLPTVLVRTVSSHVPCMSSLSCSEPINFPSVPFPLYKLDFPELVWRGNKKDPMLPIIAELGQADYGSWGHIVNSFEELEGDHVAAFESLNQKESKAWLVGPILLHDRKPDLMSSGSQNGQKQYIKWLDQQLEMGSGNVIYVAFGSQSHMTDIQVEEIALGLEKAGQSFIWVVRSRTWIPPVGWEERVKDRGLVIRDWVDQRGILAHPAIGGFWTHCGWNSVLEGLSMGVPLLCWPMGAEQGLNARYMAMGLKAGLMVPQERDAKDDLMTLEHDVICEVVKELMQGDQGRKARERAQEFARKARQAVGKGGSSDKKLDELIESLTERQNNSRTI</sequence>
<keyword evidence="3" id="KW-0808">Transferase</keyword>
<reference evidence="4 5" key="1">
    <citation type="submission" date="2024-01" db="EMBL/GenBank/DDBJ databases">
        <authorList>
            <person name="Waweru B."/>
        </authorList>
    </citation>
    <scope>NUCLEOTIDE SEQUENCE [LARGE SCALE GENOMIC DNA]</scope>
</reference>
<protein>
    <recommendedName>
        <fullName evidence="6">Glycosyltransferase</fullName>
    </recommendedName>
</protein>
<evidence type="ECO:0000256" key="1">
    <source>
        <dbReference type="ARBA" id="ARBA00009995"/>
    </source>
</evidence>
<dbReference type="PANTHER" id="PTHR48047">
    <property type="entry name" value="GLYCOSYLTRANSFERASE"/>
    <property type="match status" value="1"/>
</dbReference>
<keyword evidence="2" id="KW-0328">Glycosyltransferase</keyword>
<name>A0AAV1SV31_9ROSI</name>
<dbReference type="GO" id="GO:0035251">
    <property type="term" value="F:UDP-glucosyltransferase activity"/>
    <property type="evidence" value="ECO:0007669"/>
    <property type="project" value="TreeGrafter"/>
</dbReference>
<dbReference type="AlphaFoldDB" id="A0AAV1SV31"/>
<gene>
    <name evidence="4" type="ORF">DCAF_LOCUS27622</name>
</gene>
<evidence type="ECO:0000313" key="4">
    <source>
        <dbReference type="EMBL" id="CAK7357336.1"/>
    </source>
</evidence>
<evidence type="ECO:0000313" key="5">
    <source>
        <dbReference type="Proteomes" id="UP001314170"/>
    </source>
</evidence>
<proteinExistence type="inferred from homology"/>
<dbReference type="PANTHER" id="PTHR48047:SF218">
    <property type="entry name" value="GLYCOSYLTRANSFERASE"/>
    <property type="match status" value="1"/>
</dbReference>
<dbReference type="Gene3D" id="3.40.50.2000">
    <property type="entry name" value="Glycogen Phosphorylase B"/>
    <property type="match status" value="2"/>
</dbReference>
<dbReference type="InterPro" id="IPR002213">
    <property type="entry name" value="UDP_glucos_trans"/>
</dbReference>
<dbReference type="SUPFAM" id="SSF53756">
    <property type="entry name" value="UDP-Glycosyltransferase/glycogen phosphorylase"/>
    <property type="match status" value="1"/>
</dbReference>